<organism evidence="1 2">
    <name type="scientific">Aporhodopirellula aestuarii</name>
    <dbReference type="NCBI Taxonomy" id="2950107"/>
    <lineage>
        <taxon>Bacteria</taxon>
        <taxon>Pseudomonadati</taxon>
        <taxon>Planctomycetota</taxon>
        <taxon>Planctomycetia</taxon>
        <taxon>Pirellulales</taxon>
        <taxon>Pirellulaceae</taxon>
        <taxon>Aporhodopirellula</taxon>
    </lineage>
</organism>
<dbReference type="RefSeq" id="WP_250929933.1">
    <property type="nucleotide sequence ID" value="NZ_JAMQBK010000043.1"/>
</dbReference>
<sequence>MLPDLNCPRTVSDMWAGTAWSVALQYRVAIEVGGSQWTRFFSQSVQNEAKIDAK</sequence>
<name>A0ABT0U5V6_9BACT</name>
<accession>A0ABT0U5V6</accession>
<reference evidence="1 2" key="1">
    <citation type="journal article" date="2022" name="Syst. Appl. Microbiol.">
        <title>Rhodopirellula aestuarii sp. nov., a novel member of the genus Rhodopirellula isolated from brackish sediments collected in the Tagus River estuary, Portugal.</title>
        <authorList>
            <person name="Vitorino I.R."/>
            <person name="Klimek D."/>
            <person name="Calusinska M."/>
            <person name="Lobo-da-Cunha A."/>
            <person name="Vasconcelos V."/>
            <person name="Lage O.M."/>
        </authorList>
    </citation>
    <scope>NUCLEOTIDE SEQUENCE [LARGE SCALE GENOMIC DNA]</scope>
    <source>
        <strain evidence="1 2">ICT_H3.1</strain>
    </source>
</reference>
<proteinExistence type="predicted"/>
<evidence type="ECO:0000313" key="2">
    <source>
        <dbReference type="Proteomes" id="UP001202961"/>
    </source>
</evidence>
<dbReference type="EMBL" id="JAMQBK010000043">
    <property type="protein sequence ID" value="MCM2372299.1"/>
    <property type="molecule type" value="Genomic_DNA"/>
</dbReference>
<evidence type="ECO:0000313" key="1">
    <source>
        <dbReference type="EMBL" id="MCM2372299.1"/>
    </source>
</evidence>
<gene>
    <name evidence="1" type="ORF">NB063_16960</name>
</gene>
<protein>
    <submittedName>
        <fullName evidence="1">Uncharacterized protein</fullName>
    </submittedName>
</protein>
<dbReference type="Proteomes" id="UP001202961">
    <property type="component" value="Unassembled WGS sequence"/>
</dbReference>
<keyword evidence="2" id="KW-1185">Reference proteome</keyword>
<comment type="caution">
    <text evidence="1">The sequence shown here is derived from an EMBL/GenBank/DDBJ whole genome shotgun (WGS) entry which is preliminary data.</text>
</comment>